<keyword evidence="2" id="KW-0378">Hydrolase</keyword>
<dbReference type="Pfam" id="PF13087">
    <property type="entry name" value="AAA_12"/>
    <property type="match status" value="1"/>
</dbReference>
<dbReference type="Proteomes" id="UP000240206">
    <property type="component" value="Unassembled WGS sequence"/>
</dbReference>
<dbReference type="GO" id="GO:0016787">
    <property type="term" value="F:hydrolase activity"/>
    <property type="evidence" value="ECO:0007669"/>
    <property type="project" value="UniProtKB-KW"/>
</dbReference>
<evidence type="ECO:0000256" key="4">
    <source>
        <dbReference type="ARBA" id="ARBA00022840"/>
    </source>
</evidence>
<reference evidence="7" key="1">
    <citation type="submission" date="2018-03" db="EMBL/GenBank/DDBJ databases">
        <title>Ecological and genomic features of two cosmopolitan and abundant freshwater picocyanobacteria.</title>
        <authorList>
            <person name="Cabello-Yeves P.J."/>
            <person name="Picazo A."/>
            <person name="Camacho A."/>
            <person name="Callieri C."/>
            <person name="Rosselli R."/>
            <person name="Roda-Garcia J."/>
            <person name="Coutinho F.H."/>
            <person name="Rodriguez-Valera F."/>
        </authorList>
    </citation>
    <scope>NUCLEOTIDE SEQUENCE [LARGE SCALE GENOMIC DNA]</scope>
    <source>
        <strain evidence="7">Tous</strain>
    </source>
</reference>
<feature type="non-terminal residue" evidence="6">
    <location>
        <position position="1"/>
    </location>
</feature>
<dbReference type="PANTHER" id="PTHR43788">
    <property type="entry name" value="DNA2/NAM7 HELICASE FAMILY MEMBER"/>
    <property type="match status" value="1"/>
</dbReference>
<dbReference type="RefSeq" id="WP_241537222.1">
    <property type="nucleotide sequence ID" value="NZ_PXVC01000071.1"/>
</dbReference>
<keyword evidence="3 6" id="KW-0347">Helicase</keyword>
<accession>A0A2P7EC75</accession>
<organism evidence="6 7">
    <name type="scientific">Synechococcus lacustris str. Tous</name>
    <dbReference type="NCBI Taxonomy" id="1910958"/>
    <lineage>
        <taxon>Bacteria</taxon>
        <taxon>Bacillati</taxon>
        <taxon>Cyanobacteriota</taxon>
        <taxon>Cyanophyceae</taxon>
        <taxon>Synechococcales</taxon>
        <taxon>Synechococcaceae</taxon>
        <taxon>Synechococcus</taxon>
    </lineage>
</organism>
<keyword evidence="7" id="KW-1185">Reference proteome</keyword>
<evidence type="ECO:0000256" key="3">
    <source>
        <dbReference type="ARBA" id="ARBA00022806"/>
    </source>
</evidence>
<evidence type="ECO:0000313" key="7">
    <source>
        <dbReference type="Proteomes" id="UP000240206"/>
    </source>
</evidence>
<evidence type="ECO:0000256" key="2">
    <source>
        <dbReference type="ARBA" id="ARBA00022801"/>
    </source>
</evidence>
<comment type="caution">
    <text evidence="6">The sequence shown here is derived from an EMBL/GenBank/DDBJ whole genome shotgun (WGS) entry which is preliminary data.</text>
</comment>
<dbReference type="PANTHER" id="PTHR43788:SF8">
    <property type="entry name" value="DNA-BINDING PROTEIN SMUBP-2"/>
    <property type="match status" value="1"/>
</dbReference>
<dbReference type="InterPro" id="IPR050534">
    <property type="entry name" value="Coronavir_polyprotein_1ab"/>
</dbReference>
<protein>
    <submittedName>
        <fullName evidence="6">DNA helicase</fullName>
    </submittedName>
</protein>
<sequence>GMSCLDYVMQEHAVVPADRGVFLATSWRMPPALTEMVSELFYDGQLQAAPCNTANQVHWDGPKQGIVFEAVPHSGNSTLSEEEVEHIAALVDRLHGRPYQRARLVDGAMITENGVLGKKEILIIAPYNMQVNRLQKSIGDKARIGTVDKFQGQEAPVAIYSLTASDGDSAPRGIDFLLDPNRLNVAISRAQCLSIVVGSPELATGISNSISNVQRLNRLCSVIANGQAKKV</sequence>
<dbReference type="GO" id="GO:0005524">
    <property type="term" value="F:ATP binding"/>
    <property type="evidence" value="ECO:0007669"/>
    <property type="project" value="UniProtKB-KW"/>
</dbReference>
<keyword evidence="4" id="KW-0067">ATP-binding</keyword>
<name>A0A2P7EC75_9SYNE</name>
<dbReference type="GO" id="GO:0043139">
    <property type="term" value="F:5'-3' DNA helicase activity"/>
    <property type="evidence" value="ECO:0007669"/>
    <property type="project" value="TreeGrafter"/>
</dbReference>
<dbReference type="SUPFAM" id="SSF52540">
    <property type="entry name" value="P-loop containing nucleoside triphosphate hydrolases"/>
    <property type="match status" value="1"/>
</dbReference>
<dbReference type="AlphaFoldDB" id="A0A2P7EC75"/>
<evidence type="ECO:0000313" key="6">
    <source>
        <dbReference type="EMBL" id="PSI00820.1"/>
    </source>
</evidence>
<evidence type="ECO:0000259" key="5">
    <source>
        <dbReference type="Pfam" id="PF13087"/>
    </source>
</evidence>
<evidence type="ECO:0000256" key="1">
    <source>
        <dbReference type="ARBA" id="ARBA00022741"/>
    </source>
</evidence>
<gene>
    <name evidence="6" type="ORF">C7K08_11085</name>
</gene>
<dbReference type="InterPro" id="IPR041679">
    <property type="entry name" value="DNA2/NAM7-like_C"/>
</dbReference>
<dbReference type="EMBL" id="PXVC01000071">
    <property type="protein sequence ID" value="PSI00820.1"/>
    <property type="molecule type" value="Genomic_DNA"/>
</dbReference>
<dbReference type="CDD" id="cd18808">
    <property type="entry name" value="SF1_C_Upf1"/>
    <property type="match status" value="1"/>
</dbReference>
<dbReference type="InterPro" id="IPR027417">
    <property type="entry name" value="P-loop_NTPase"/>
</dbReference>
<feature type="domain" description="DNA2/NAM7 helicase-like C-terminal" evidence="5">
    <location>
        <begin position="8"/>
        <end position="200"/>
    </location>
</feature>
<proteinExistence type="predicted"/>
<keyword evidence="1" id="KW-0547">Nucleotide-binding</keyword>
<dbReference type="InterPro" id="IPR047187">
    <property type="entry name" value="SF1_C_Upf1"/>
</dbReference>
<dbReference type="Gene3D" id="3.40.50.300">
    <property type="entry name" value="P-loop containing nucleotide triphosphate hydrolases"/>
    <property type="match status" value="1"/>
</dbReference>